<feature type="region of interest" description="Disordered" evidence="1">
    <location>
        <begin position="46"/>
        <end position="114"/>
    </location>
</feature>
<protein>
    <recommendedName>
        <fullName evidence="6">Transmembrane protein</fullName>
    </recommendedName>
</protein>
<proteinExistence type="predicted"/>
<reference evidence="4" key="4">
    <citation type="journal article" date="2015" name="PLoS ONE">
        <title>Comprehensive Evaluation of Toxoplasma gondii VEG and Neospora caninum LIV Genomes with Tachyzoite Stage Transcriptome and Proteome Defines Novel Transcript Features.</title>
        <authorList>
            <person name="Ramaprasad A."/>
            <person name="Mourier T."/>
            <person name="Naeem R."/>
            <person name="Malas T.B."/>
            <person name="Moussa E."/>
            <person name="Panigrahi A."/>
            <person name="Vermont S.J."/>
            <person name="Otto T.D."/>
            <person name="Wastling J."/>
            <person name="Pain A."/>
        </authorList>
    </citation>
    <scope>NUCLEOTIDE SEQUENCE</scope>
    <source>
        <strain evidence="4">Liverpool</strain>
    </source>
</reference>
<keyword evidence="2" id="KW-1133">Transmembrane helix</keyword>
<evidence type="ECO:0008006" key="6">
    <source>
        <dbReference type="Google" id="ProtNLM"/>
    </source>
</evidence>
<reference evidence="3" key="2">
    <citation type="submission" date="2011-03" db="EMBL/GenBank/DDBJ databases">
        <title>Comparative genomics and transcriptomics of Neospora caninum and Toxoplasma gondii.</title>
        <authorList>
            <person name="Reid A.J."/>
            <person name="Sohal A."/>
            <person name="Harris D."/>
            <person name="Quail M."/>
            <person name="Sanders M."/>
            <person name="Berriman M."/>
            <person name="Wastling J.M."/>
            <person name="Pain A."/>
        </authorList>
    </citation>
    <scope>NUCLEOTIDE SEQUENCE</scope>
    <source>
        <strain evidence="3">Liverpool</strain>
    </source>
</reference>
<name>F0VIH5_NEOCL</name>
<accession>F0VIH5</accession>
<dbReference type="InParanoid" id="F0VIH5"/>
<dbReference type="AlphaFoldDB" id="F0VIH5"/>
<evidence type="ECO:0000313" key="3">
    <source>
        <dbReference type="EMBL" id="CBZ53536.1"/>
    </source>
</evidence>
<dbReference type="RefSeq" id="XP_003883568.1">
    <property type="nucleotide sequence ID" value="XM_003883519.1"/>
</dbReference>
<feature type="compositionally biased region" description="Polar residues" evidence="1">
    <location>
        <begin position="94"/>
        <end position="114"/>
    </location>
</feature>
<evidence type="ECO:0000256" key="1">
    <source>
        <dbReference type="SAM" id="MobiDB-lite"/>
    </source>
</evidence>
<feature type="transmembrane region" description="Helical" evidence="2">
    <location>
        <begin position="230"/>
        <end position="251"/>
    </location>
</feature>
<feature type="compositionally biased region" description="Basic and acidic residues" evidence="1">
    <location>
        <begin position="69"/>
        <end position="93"/>
    </location>
</feature>
<dbReference type="OMA" id="SARCPRF"/>
<dbReference type="GeneID" id="13442868"/>
<evidence type="ECO:0000313" key="5">
    <source>
        <dbReference type="Proteomes" id="UP000007494"/>
    </source>
</evidence>
<keyword evidence="2" id="KW-0812">Transmembrane</keyword>
<dbReference type="OrthoDB" id="10326624at2759"/>
<dbReference type="VEuPathDB" id="ToxoDB:NCLIV_033240"/>
<sequence>MNISSCTSSTEAISSRAASVIEPKFLALYALESVFGSARCPRFSGVCGGSRQQGETAGDEVRPGNGEQCDEHGRNVADRSKRTRSGDGGHQGEKTQQIQNRGGFTASGFFSSEGTRRSGSSLFSFLKPRMALSGPPVVTHSREGMSASCQSNSHSRLSVIPRDYAIINIPVEVALHPVVFQTLCSLAETLRRFERTLMLTATTAATALALGIALPRLLQIREGGWNVQAATAVAVLLVPMFVAMRCTYAAVQ</sequence>
<organism evidence="3 5">
    <name type="scientific">Neospora caninum (strain Liverpool)</name>
    <dbReference type="NCBI Taxonomy" id="572307"/>
    <lineage>
        <taxon>Eukaryota</taxon>
        <taxon>Sar</taxon>
        <taxon>Alveolata</taxon>
        <taxon>Apicomplexa</taxon>
        <taxon>Conoidasida</taxon>
        <taxon>Coccidia</taxon>
        <taxon>Eucoccidiorida</taxon>
        <taxon>Eimeriorina</taxon>
        <taxon>Sarcocystidae</taxon>
        <taxon>Neospora</taxon>
    </lineage>
</organism>
<keyword evidence="2" id="KW-0472">Membrane</keyword>
<dbReference type="Proteomes" id="UP000007494">
    <property type="component" value="Chromosome VIII"/>
</dbReference>
<reference evidence="3" key="1">
    <citation type="submission" date="2011-02" db="EMBL/GenBank/DDBJ databases">
        <authorList>
            <person name="Aslett M."/>
        </authorList>
    </citation>
    <scope>NUCLEOTIDE SEQUENCE</scope>
    <source>
        <strain evidence="3">Liverpool</strain>
    </source>
</reference>
<feature type="transmembrane region" description="Helical" evidence="2">
    <location>
        <begin position="197"/>
        <end position="218"/>
    </location>
</feature>
<dbReference type="EMBL" id="FR823390">
    <property type="protein sequence ID" value="CBZ53536.1"/>
    <property type="molecule type" value="Genomic_DNA"/>
</dbReference>
<gene>
    <name evidence="4" type="ORF">BN1204_033240</name>
    <name evidence="3" type="ORF">NCLIV_033240</name>
</gene>
<dbReference type="eggNOG" id="ENOG502QYT7">
    <property type="taxonomic scope" value="Eukaryota"/>
</dbReference>
<evidence type="ECO:0000256" key="2">
    <source>
        <dbReference type="SAM" id="Phobius"/>
    </source>
</evidence>
<keyword evidence="5" id="KW-1185">Reference proteome</keyword>
<dbReference type="EMBL" id="LN714483">
    <property type="protein sequence ID" value="CEL67524.1"/>
    <property type="molecule type" value="Genomic_DNA"/>
</dbReference>
<reference evidence="5" key="3">
    <citation type="journal article" date="2012" name="PLoS Pathog.">
        <title>Comparative genomics of the apicomplexan parasites Toxoplasma gondii and Neospora caninum: Coccidia differing in host range and transmission strategy.</title>
        <authorList>
            <person name="Reid A.J."/>
            <person name="Vermont S.J."/>
            <person name="Cotton J.A."/>
            <person name="Harris D."/>
            <person name="Hill-Cawthorne G.A."/>
            <person name="Konen-Waisman S."/>
            <person name="Latham S.M."/>
            <person name="Mourier T."/>
            <person name="Norton R."/>
            <person name="Quail M.A."/>
            <person name="Sanders M."/>
            <person name="Shanmugam D."/>
            <person name="Sohal A."/>
            <person name="Wasmuth J.D."/>
            <person name="Brunk B."/>
            <person name="Grigg M.E."/>
            <person name="Howard J.C."/>
            <person name="Parkinson J."/>
            <person name="Roos D.S."/>
            <person name="Trees A.J."/>
            <person name="Berriman M."/>
            <person name="Pain A."/>
            <person name="Wastling J.M."/>
        </authorList>
    </citation>
    <scope>NUCLEOTIDE SEQUENCE [LARGE SCALE GENOMIC DNA]</scope>
    <source>
        <strain evidence="5">Liverpool</strain>
    </source>
</reference>
<evidence type="ECO:0000313" key="4">
    <source>
        <dbReference type="EMBL" id="CEL67524.1"/>
    </source>
</evidence>